<feature type="non-terminal residue" evidence="2">
    <location>
        <position position="193"/>
    </location>
</feature>
<keyword evidence="3" id="KW-1185">Reference proteome</keyword>
<feature type="region of interest" description="Disordered" evidence="1">
    <location>
        <begin position="1"/>
        <end position="26"/>
    </location>
</feature>
<gene>
    <name evidence="2" type="ORF">NQ315_005934</name>
</gene>
<dbReference type="EMBL" id="JANEYG010000133">
    <property type="protein sequence ID" value="KAJ8912329.1"/>
    <property type="molecule type" value="Genomic_DNA"/>
</dbReference>
<accession>A0AAV8VDI9</accession>
<name>A0AAV8VDI9_9CUCU</name>
<proteinExistence type="predicted"/>
<dbReference type="Proteomes" id="UP001159042">
    <property type="component" value="Unassembled WGS sequence"/>
</dbReference>
<sequence>MIPSLSKEPSMARNATTPSTPVQPGQCLRPILETAKGDEITVYGNATINLGLGNTVLPMEVIVADIVDEFILGLDIMKQFNFISVDFEKRLLKVGNEEIIFSTSMEKNNRIKLIMDEDVRISRNTEAIVTAHLEGKPDGVDIFLVEPDARRHEDALVAKCLVDGRRTVSVRVDVNRVTLKKVEVIGICEPVAK</sequence>
<dbReference type="InterPro" id="IPR021109">
    <property type="entry name" value="Peptidase_aspartic_dom_sf"/>
</dbReference>
<feature type="compositionally biased region" description="Polar residues" evidence="1">
    <location>
        <begin position="13"/>
        <end position="23"/>
    </location>
</feature>
<evidence type="ECO:0000313" key="3">
    <source>
        <dbReference type="Proteomes" id="UP001159042"/>
    </source>
</evidence>
<reference evidence="2 3" key="1">
    <citation type="journal article" date="2023" name="Insect Mol. Biol.">
        <title>Genome sequencing provides insights into the evolution of gene families encoding plant cell wall-degrading enzymes in longhorned beetles.</title>
        <authorList>
            <person name="Shin N.R."/>
            <person name="Okamura Y."/>
            <person name="Kirsch R."/>
            <person name="Pauchet Y."/>
        </authorList>
    </citation>
    <scope>NUCLEOTIDE SEQUENCE [LARGE SCALE GENOMIC DNA]</scope>
    <source>
        <strain evidence="2">EAD_L_NR</strain>
    </source>
</reference>
<dbReference type="AlphaFoldDB" id="A0AAV8VDI9"/>
<protein>
    <submittedName>
        <fullName evidence="2">Uncharacterized protein</fullName>
    </submittedName>
</protein>
<dbReference type="Gene3D" id="2.40.70.10">
    <property type="entry name" value="Acid Proteases"/>
    <property type="match status" value="1"/>
</dbReference>
<evidence type="ECO:0000256" key="1">
    <source>
        <dbReference type="SAM" id="MobiDB-lite"/>
    </source>
</evidence>
<comment type="caution">
    <text evidence="2">The sequence shown here is derived from an EMBL/GenBank/DDBJ whole genome shotgun (WGS) entry which is preliminary data.</text>
</comment>
<evidence type="ECO:0000313" key="2">
    <source>
        <dbReference type="EMBL" id="KAJ8912329.1"/>
    </source>
</evidence>
<organism evidence="2 3">
    <name type="scientific">Exocentrus adspersus</name>
    <dbReference type="NCBI Taxonomy" id="1586481"/>
    <lineage>
        <taxon>Eukaryota</taxon>
        <taxon>Metazoa</taxon>
        <taxon>Ecdysozoa</taxon>
        <taxon>Arthropoda</taxon>
        <taxon>Hexapoda</taxon>
        <taxon>Insecta</taxon>
        <taxon>Pterygota</taxon>
        <taxon>Neoptera</taxon>
        <taxon>Endopterygota</taxon>
        <taxon>Coleoptera</taxon>
        <taxon>Polyphaga</taxon>
        <taxon>Cucujiformia</taxon>
        <taxon>Chrysomeloidea</taxon>
        <taxon>Cerambycidae</taxon>
        <taxon>Lamiinae</taxon>
        <taxon>Acanthocinini</taxon>
        <taxon>Exocentrus</taxon>
    </lineage>
</organism>